<proteinExistence type="predicted"/>
<keyword evidence="1" id="KW-0808">Transferase</keyword>
<name>A0A857F1R0_9GAMM</name>
<reference evidence="2" key="1">
    <citation type="submission" date="2019-09" db="EMBL/GenBank/DDBJ databases">
        <title>Yersinia canariae sp. nov., isolated from a human yersiniosis case.</title>
        <authorList>
            <person name="Nguyen S.V."/>
            <person name="Greig D."/>
            <person name="Hurley D."/>
            <person name="Cao Y."/>
            <person name="McCabe E."/>
            <person name="Mitchell M."/>
            <person name="Jenkins C."/>
            <person name="Fanning S."/>
        </authorList>
    </citation>
    <scope>NUCLEOTIDE SEQUENCE [LARGE SCALE GENOMIC DNA]</scope>
    <source>
        <strain evidence="2">NCTC 14382</strain>
    </source>
</reference>
<evidence type="ECO:0000313" key="1">
    <source>
        <dbReference type="EMBL" id="QHB32965.1"/>
    </source>
</evidence>
<protein>
    <submittedName>
        <fullName evidence="1">Class I SAM-dependent methyltransferase</fullName>
    </submittedName>
</protein>
<sequence>MCCGSRMFWFDRADPRAVFVDIRSESHTLCDGRNLDIRPDIVADFRQLPFADNTFQIVVFDPPHLTHCGPEGWQGKKYGILSKSWKDDLTKGFAEAFRVLRAGGVLIFKWNEVHIPTRDIIKLSPVPPIFGHPSGKRANTNWVCFQKPGENLMAKFALATSSDID</sequence>
<keyword evidence="1" id="KW-0489">Methyltransferase</keyword>
<dbReference type="Proteomes" id="UP000464402">
    <property type="component" value="Chromosome"/>
</dbReference>
<dbReference type="SUPFAM" id="SSF53335">
    <property type="entry name" value="S-adenosyl-L-methionine-dependent methyltransferases"/>
    <property type="match status" value="1"/>
</dbReference>
<evidence type="ECO:0000313" key="2">
    <source>
        <dbReference type="Proteomes" id="UP000464402"/>
    </source>
</evidence>
<keyword evidence="2" id="KW-1185">Reference proteome</keyword>
<dbReference type="KEGG" id="yca:F0T03_12845"/>
<dbReference type="EMBL" id="CP043727">
    <property type="protein sequence ID" value="QHB32965.1"/>
    <property type="molecule type" value="Genomic_DNA"/>
</dbReference>
<organism evidence="1 2">
    <name type="scientific">Yersinia canariae</name>
    <dbReference type="NCBI Taxonomy" id="2607663"/>
    <lineage>
        <taxon>Bacteria</taxon>
        <taxon>Pseudomonadati</taxon>
        <taxon>Pseudomonadota</taxon>
        <taxon>Gammaproteobacteria</taxon>
        <taxon>Enterobacterales</taxon>
        <taxon>Yersiniaceae</taxon>
        <taxon>Yersinia</taxon>
    </lineage>
</organism>
<dbReference type="AlphaFoldDB" id="A0A857F1R0"/>
<dbReference type="InterPro" id="IPR029063">
    <property type="entry name" value="SAM-dependent_MTases_sf"/>
</dbReference>
<dbReference type="GO" id="GO:0032259">
    <property type="term" value="P:methylation"/>
    <property type="evidence" value="ECO:0007669"/>
    <property type="project" value="UniProtKB-KW"/>
</dbReference>
<accession>A0A857F1R0</accession>
<dbReference type="Gene3D" id="3.40.50.150">
    <property type="entry name" value="Vaccinia Virus protein VP39"/>
    <property type="match status" value="1"/>
</dbReference>
<gene>
    <name evidence="1" type="ORF">F0T03_12845</name>
</gene>
<dbReference type="GO" id="GO:0008168">
    <property type="term" value="F:methyltransferase activity"/>
    <property type="evidence" value="ECO:0007669"/>
    <property type="project" value="UniProtKB-KW"/>
</dbReference>
<dbReference type="REBASE" id="371357">
    <property type="entry name" value="M.Yca14382ORF12845P"/>
</dbReference>